<evidence type="ECO:0000313" key="2">
    <source>
        <dbReference type="Proteomes" id="UP000059074"/>
    </source>
</evidence>
<name>A0A109BQ92_HYPSL</name>
<organism evidence="1 2">
    <name type="scientific">Hyphomicrobium sulfonivorans</name>
    <dbReference type="NCBI Taxonomy" id="121290"/>
    <lineage>
        <taxon>Bacteria</taxon>
        <taxon>Pseudomonadati</taxon>
        <taxon>Pseudomonadota</taxon>
        <taxon>Alphaproteobacteria</taxon>
        <taxon>Hyphomicrobiales</taxon>
        <taxon>Hyphomicrobiaceae</taxon>
        <taxon>Hyphomicrobium</taxon>
    </lineage>
</organism>
<protein>
    <submittedName>
        <fullName evidence="1">Uncharacterized protein</fullName>
    </submittedName>
</protein>
<dbReference type="STRING" id="121290.APY04_0044"/>
<dbReference type="PATRIC" id="fig|121290.4.peg.3317"/>
<reference evidence="1 2" key="1">
    <citation type="submission" date="2015-10" db="EMBL/GenBank/DDBJ databases">
        <title>Transcriptomic analysis of a linuron degrading triple-species bacterial consortium.</title>
        <authorList>
            <person name="Albers P."/>
        </authorList>
    </citation>
    <scope>NUCLEOTIDE SEQUENCE [LARGE SCALE GENOMIC DNA]</scope>
    <source>
        <strain evidence="1 2">WDL6</strain>
    </source>
</reference>
<sequence>MGAGELWRSSASPDNLNAEFGVGTIKGTCFNAIVNEMQAKTK</sequence>
<comment type="caution">
    <text evidence="1">The sequence shown here is derived from an EMBL/GenBank/DDBJ whole genome shotgun (WGS) entry which is preliminary data.</text>
</comment>
<gene>
    <name evidence="1" type="ORF">APY04_0044</name>
</gene>
<accession>A0A109BQ92</accession>
<evidence type="ECO:0000313" key="1">
    <source>
        <dbReference type="EMBL" id="KWT72994.1"/>
    </source>
</evidence>
<dbReference type="Proteomes" id="UP000059074">
    <property type="component" value="Unassembled WGS sequence"/>
</dbReference>
<dbReference type="EMBL" id="LMTR01000003">
    <property type="protein sequence ID" value="KWT72994.1"/>
    <property type="molecule type" value="Genomic_DNA"/>
</dbReference>
<dbReference type="AlphaFoldDB" id="A0A109BQ92"/>
<keyword evidence="2" id="KW-1185">Reference proteome</keyword>
<proteinExistence type="predicted"/>